<dbReference type="Proteomes" id="UP000307507">
    <property type="component" value="Unassembled WGS sequence"/>
</dbReference>
<dbReference type="AlphaFoldDB" id="A0A4S3ZZP9"/>
<gene>
    <name evidence="2" type="primary">yaiO</name>
    <name evidence="2" type="ORF">E6C50_06880</name>
</gene>
<comment type="caution">
    <text evidence="2">The sequence shown here is derived from an EMBL/GenBank/DDBJ whole genome shotgun (WGS) entry which is preliminary data.</text>
</comment>
<feature type="domain" description="YaiO beta-barrel" evidence="1">
    <location>
        <begin position="182"/>
        <end position="358"/>
    </location>
</feature>
<name>A0A4S3ZZP9_9FLAO</name>
<dbReference type="OrthoDB" id="742239at2"/>
<dbReference type="EMBL" id="SSNZ01000002">
    <property type="protein sequence ID" value="THF51481.1"/>
    <property type="molecule type" value="Genomic_DNA"/>
</dbReference>
<dbReference type="InterPro" id="IPR011990">
    <property type="entry name" value="TPR-like_helical_dom_sf"/>
</dbReference>
<proteinExistence type="predicted"/>
<organism evidence="2 3">
    <name type="scientific">Flavobacterium supellecticarium</name>
    <dbReference type="NCBI Taxonomy" id="2565924"/>
    <lineage>
        <taxon>Bacteria</taxon>
        <taxon>Pseudomonadati</taxon>
        <taxon>Bacteroidota</taxon>
        <taxon>Flavobacteriia</taxon>
        <taxon>Flavobacteriales</taxon>
        <taxon>Flavobacteriaceae</taxon>
        <taxon>Flavobacterium</taxon>
    </lineage>
</organism>
<dbReference type="Gene3D" id="1.25.40.10">
    <property type="entry name" value="Tetratricopeptide repeat domain"/>
    <property type="match status" value="1"/>
</dbReference>
<dbReference type="Pfam" id="PF19413">
    <property type="entry name" value="YaiO"/>
    <property type="match status" value="1"/>
</dbReference>
<keyword evidence="3" id="KW-1185">Reference proteome</keyword>
<accession>A0A4S3ZZP9</accession>
<dbReference type="RefSeq" id="WP_136402465.1">
    <property type="nucleotide sequence ID" value="NZ_SSNZ01000002.1"/>
</dbReference>
<evidence type="ECO:0000313" key="3">
    <source>
        <dbReference type="Proteomes" id="UP000307507"/>
    </source>
</evidence>
<sequence length="420" mass="48887">MKQHNYTKIVLFAIVVLASNGMLGQKINTDSLLTEVIKDINVRKNYPEAIKKAHVGIKAAPDYLDFQLFLGRAYQLSESIDSARYYYKRVVEKNPKYEDAYTYWSQLEVTAKNYPEATNVTDQALALYPENKAFHFRKLAIYELQKDDDKAYDYLKTMDKQFPNDTDIKQRLFLLDKKTNNDRVGLNYSITFFDRNGVGPWNLGSAQYIRERKWGSLIGRVNYANRLSFKTSIADGLQYEAESYFFTGKKAYSYVGAAYSDDIVFPKWRVGYSFYYNFNDGWEADLGGRYTKTVDENLTAIVAGIGKYIGSYWLNLRTFLQNQNSKVYPAFTLTSRYYFDSRFDYATVIMGYGTSPDERSVLGQLEQRIAMNSYRIGAGYYRVLWKNYLAGIQVNYNNQEYLPGLKQNETELNFSLHYRF</sequence>
<protein>
    <submittedName>
        <fullName evidence="2">YaiO family outer membrane beta-barrel protein</fullName>
    </submittedName>
</protein>
<dbReference type="NCBIfam" id="TIGR04390">
    <property type="entry name" value="OMP_YaiO_dom"/>
    <property type="match status" value="1"/>
</dbReference>
<evidence type="ECO:0000313" key="2">
    <source>
        <dbReference type="EMBL" id="THF51481.1"/>
    </source>
</evidence>
<reference evidence="2 3" key="1">
    <citation type="submission" date="2019-04" db="EMBL/GenBank/DDBJ databases">
        <title>Flavobacterium sp. nov. isolated from construction timber.</title>
        <authorList>
            <person name="Lin S.-Y."/>
            <person name="Chang C.-T."/>
            <person name="Young C.-C."/>
        </authorList>
    </citation>
    <scope>NUCLEOTIDE SEQUENCE [LARGE SCALE GENOMIC DNA]</scope>
    <source>
        <strain evidence="2 3">CC-CTC003</strain>
    </source>
</reference>
<evidence type="ECO:0000259" key="1">
    <source>
        <dbReference type="Pfam" id="PF19413"/>
    </source>
</evidence>
<dbReference type="InterPro" id="IPR030887">
    <property type="entry name" value="Beta-barrel_YaiO"/>
</dbReference>
<dbReference type="SUPFAM" id="SSF48452">
    <property type="entry name" value="TPR-like"/>
    <property type="match status" value="1"/>
</dbReference>